<keyword evidence="5" id="KW-0418">Kinase</keyword>
<dbReference type="CDD" id="cd00082">
    <property type="entry name" value="HisKA"/>
    <property type="match status" value="1"/>
</dbReference>
<dbReference type="Pfam" id="PF02518">
    <property type="entry name" value="HATPase_c"/>
    <property type="match status" value="1"/>
</dbReference>
<dbReference type="InterPro" id="IPR003661">
    <property type="entry name" value="HisK_dim/P_dom"/>
</dbReference>
<dbReference type="Gene3D" id="1.10.287.130">
    <property type="match status" value="1"/>
</dbReference>
<accession>A0A562SYT7</accession>
<reference evidence="9 10" key="1">
    <citation type="journal article" date="2013" name="Stand. Genomic Sci.">
        <title>Genomic Encyclopedia of Type Strains, Phase I: The one thousand microbial genomes (KMG-I) project.</title>
        <authorList>
            <person name="Kyrpides N.C."/>
            <person name="Woyke T."/>
            <person name="Eisen J.A."/>
            <person name="Garrity G."/>
            <person name="Lilburn T.G."/>
            <person name="Beck B.J."/>
            <person name="Whitman W.B."/>
            <person name="Hugenholtz P."/>
            <person name="Klenk H.P."/>
        </authorList>
    </citation>
    <scope>NUCLEOTIDE SEQUENCE [LARGE SCALE GENOMIC DNA]</scope>
    <source>
        <strain evidence="9 10">DSM 13484</strain>
    </source>
</reference>
<feature type="transmembrane region" description="Helical" evidence="7">
    <location>
        <begin position="26"/>
        <end position="45"/>
    </location>
</feature>
<gene>
    <name evidence="9" type="ORF">LX66_3735</name>
</gene>
<evidence type="ECO:0000256" key="1">
    <source>
        <dbReference type="ARBA" id="ARBA00000085"/>
    </source>
</evidence>
<dbReference type="CDD" id="cd00075">
    <property type="entry name" value="HATPase"/>
    <property type="match status" value="1"/>
</dbReference>
<dbReference type="GO" id="GO:0016036">
    <property type="term" value="P:cellular response to phosphate starvation"/>
    <property type="evidence" value="ECO:0007669"/>
    <property type="project" value="TreeGrafter"/>
</dbReference>
<keyword evidence="4" id="KW-0808">Transferase</keyword>
<dbReference type="PANTHER" id="PTHR45453:SF1">
    <property type="entry name" value="PHOSPHATE REGULON SENSOR PROTEIN PHOR"/>
    <property type="match status" value="1"/>
</dbReference>
<keyword evidence="7" id="KW-0812">Transmembrane</keyword>
<evidence type="ECO:0000256" key="4">
    <source>
        <dbReference type="ARBA" id="ARBA00022679"/>
    </source>
</evidence>
<dbReference type="EMBL" id="VLLG01000004">
    <property type="protein sequence ID" value="TWI86477.1"/>
    <property type="molecule type" value="Genomic_DNA"/>
</dbReference>
<name>A0A562SYT7_CHIJA</name>
<feature type="domain" description="Histidine kinase" evidence="8">
    <location>
        <begin position="263"/>
        <end position="478"/>
    </location>
</feature>
<dbReference type="InterPro" id="IPR003594">
    <property type="entry name" value="HATPase_dom"/>
</dbReference>
<dbReference type="AlphaFoldDB" id="A0A562SYT7"/>
<comment type="caution">
    <text evidence="9">The sequence shown here is derived from an EMBL/GenBank/DDBJ whole genome shotgun (WGS) entry which is preliminary data.</text>
</comment>
<keyword evidence="7" id="KW-0472">Membrane</keyword>
<keyword evidence="10" id="KW-1185">Reference proteome</keyword>
<sequence length="478" mass="53526">MIVKEWTVQSGGGLNLRDMHSVRKRIWWIAAPAVLAALLFQLYWLRQTYRSQQEAFVATATEAFQKAYDLAIIRTTRVMAGESAAGKGSYNFQAYINLDSDSSAMQALPGPGADTGTIRLDTAHLPKGDRNIENDHPYAHFVSTLFASFTNITPDRDSLDKYYRAQLREKHIHLPFTLFIGSKAVAGANPAPVLVINPTLNNPAKVAGVHFSGLPGYLLQKMGSAILLSGFIALLITGCIWILWRIILRQEKLERMKRDFISHVTHELKTPVAILKATNEALLTFRGMHDAGKTERYLRHSGGELERLQELIDKVMQVSRLEQQHLPLQVAPAGIRALVEEAAGRFSQLPDVQITLRFELQQEQLLTDAHTFHTILANLLDNAARYNDKPRKEIQVTVRELPAHISFAVTDNGNGIEKQHFPFLYDKFYRVTTGDRQDTRGYGLGLSHVKALLQQLQGSISVHSTPGKGTTFTFQLPK</sequence>
<dbReference type="EC" id="2.7.13.3" evidence="2"/>
<dbReference type="SUPFAM" id="SSF55874">
    <property type="entry name" value="ATPase domain of HSP90 chaperone/DNA topoisomerase II/histidine kinase"/>
    <property type="match status" value="1"/>
</dbReference>
<evidence type="ECO:0000259" key="8">
    <source>
        <dbReference type="PROSITE" id="PS50109"/>
    </source>
</evidence>
<dbReference type="SUPFAM" id="SSF47384">
    <property type="entry name" value="Homodimeric domain of signal transducing histidine kinase"/>
    <property type="match status" value="1"/>
</dbReference>
<dbReference type="Proteomes" id="UP000316778">
    <property type="component" value="Unassembled WGS sequence"/>
</dbReference>
<dbReference type="InterPro" id="IPR004358">
    <property type="entry name" value="Sig_transdc_His_kin-like_C"/>
</dbReference>
<evidence type="ECO:0000256" key="7">
    <source>
        <dbReference type="SAM" id="Phobius"/>
    </source>
</evidence>
<organism evidence="9 10">
    <name type="scientific">Chitinophaga japonensis</name>
    <name type="common">Flexibacter japonensis</name>
    <dbReference type="NCBI Taxonomy" id="104662"/>
    <lineage>
        <taxon>Bacteria</taxon>
        <taxon>Pseudomonadati</taxon>
        <taxon>Bacteroidota</taxon>
        <taxon>Chitinophagia</taxon>
        <taxon>Chitinophagales</taxon>
        <taxon>Chitinophagaceae</taxon>
        <taxon>Chitinophaga</taxon>
    </lineage>
</organism>
<evidence type="ECO:0000256" key="6">
    <source>
        <dbReference type="ARBA" id="ARBA00023012"/>
    </source>
</evidence>
<dbReference type="GO" id="GO:0004721">
    <property type="term" value="F:phosphoprotein phosphatase activity"/>
    <property type="evidence" value="ECO:0007669"/>
    <property type="project" value="TreeGrafter"/>
</dbReference>
<dbReference type="InterPro" id="IPR005467">
    <property type="entry name" value="His_kinase_dom"/>
</dbReference>
<dbReference type="SMART" id="SM00387">
    <property type="entry name" value="HATPase_c"/>
    <property type="match status" value="1"/>
</dbReference>
<evidence type="ECO:0000256" key="3">
    <source>
        <dbReference type="ARBA" id="ARBA00022553"/>
    </source>
</evidence>
<dbReference type="PROSITE" id="PS50109">
    <property type="entry name" value="HIS_KIN"/>
    <property type="match status" value="1"/>
</dbReference>
<keyword evidence="7" id="KW-1133">Transmembrane helix</keyword>
<keyword evidence="3" id="KW-0597">Phosphoprotein</keyword>
<proteinExistence type="predicted"/>
<dbReference type="GO" id="GO:0005886">
    <property type="term" value="C:plasma membrane"/>
    <property type="evidence" value="ECO:0007669"/>
    <property type="project" value="TreeGrafter"/>
</dbReference>
<dbReference type="GO" id="GO:0000155">
    <property type="term" value="F:phosphorelay sensor kinase activity"/>
    <property type="evidence" value="ECO:0007669"/>
    <property type="project" value="InterPro"/>
</dbReference>
<protein>
    <recommendedName>
        <fullName evidence="2">histidine kinase</fullName>
        <ecNumber evidence="2">2.7.13.3</ecNumber>
    </recommendedName>
</protein>
<comment type="catalytic activity">
    <reaction evidence="1">
        <text>ATP + protein L-histidine = ADP + protein N-phospho-L-histidine.</text>
        <dbReference type="EC" id="2.7.13.3"/>
    </reaction>
</comment>
<evidence type="ECO:0000313" key="9">
    <source>
        <dbReference type="EMBL" id="TWI86477.1"/>
    </source>
</evidence>
<evidence type="ECO:0000256" key="2">
    <source>
        <dbReference type="ARBA" id="ARBA00012438"/>
    </source>
</evidence>
<dbReference type="SMART" id="SM00388">
    <property type="entry name" value="HisKA"/>
    <property type="match status" value="1"/>
</dbReference>
<evidence type="ECO:0000313" key="10">
    <source>
        <dbReference type="Proteomes" id="UP000316778"/>
    </source>
</evidence>
<dbReference type="InterPro" id="IPR050351">
    <property type="entry name" value="BphY/WalK/GraS-like"/>
</dbReference>
<dbReference type="InterPro" id="IPR036890">
    <property type="entry name" value="HATPase_C_sf"/>
</dbReference>
<dbReference type="InterPro" id="IPR036097">
    <property type="entry name" value="HisK_dim/P_sf"/>
</dbReference>
<dbReference type="Pfam" id="PF00512">
    <property type="entry name" value="HisKA"/>
    <property type="match status" value="1"/>
</dbReference>
<dbReference type="PANTHER" id="PTHR45453">
    <property type="entry name" value="PHOSPHATE REGULON SENSOR PROTEIN PHOR"/>
    <property type="match status" value="1"/>
</dbReference>
<keyword evidence="6" id="KW-0902">Two-component regulatory system</keyword>
<dbReference type="PRINTS" id="PR00344">
    <property type="entry name" value="BCTRLSENSOR"/>
</dbReference>
<dbReference type="Gene3D" id="3.30.565.10">
    <property type="entry name" value="Histidine kinase-like ATPase, C-terminal domain"/>
    <property type="match status" value="1"/>
</dbReference>
<feature type="transmembrane region" description="Helical" evidence="7">
    <location>
        <begin position="225"/>
        <end position="248"/>
    </location>
</feature>
<evidence type="ECO:0000256" key="5">
    <source>
        <dbReference type="ARBA" id="ARBA00022777"/>
    </source>
</evidence>